<name>A0A2Z6N410_TRISU</name>
<evidence type="ECO:0000256" key="3">
    <source>
        <dbReference type="ARBA" id="ARBA00023125"/>
    </source>
</evidence>
<dbReference type="SUPFAM" id="SSF101936">
    <property type="entry name" value="DNA-binding pseudobarrel domain"/>
    <property type="match status" value="1"/>
</dbReference>
<evidence type="ECO:0000313" key="6">
    <source>
        <dbReference type="EMBL" id="GAU30735.1"/>
    </source>
</evidence>
<dbReference type="Proteomes" id="UP000242715">
    <property type="component" value="Unassembled WGS sequence"/>
</dbReference>
<organism evidence="6 7">
    <name type="scientific">Trifolium subterraneum</name>
    <name type="common">Subterranean clover</name>
    <dbReference type="NCBI Taxonomy" id="3900"/>
    <lineage>
        <taxon>Eukaryota</taxon>
        <taxon>Viridiplantae</taxon>
        <taxon>Streptophyta</taxon>
        <taxon>Embryophyta</taxon>
        <taxon>Tracheophyta</taxon>
        <taxon>Spermatophyta</taxon>
        <taxon>Magnoliopsida</taxon>
        <taxon>eudicotyledons</taxon>
        <taxon>Gunneridae</taxon>
        <taxon>Pentapetalae</taxon>
        <taxon>rosids</taxon>
        <taxon>fabids</taxon>
        <taxon>Fabales</taxon>
        <taxon>Fabaceae</taxon>
        <taxon>Papilionoideae</taxon>
        <taxon>50 kb inversion clade</taxon>
        <taxon>NPAAA clade</taxon>
        <taxon>Hologalegina</taxon>
        <taxon>IRL clade</taxon>
        <taxon>Trifolieae</taxon>
        <taxon>Trifolium</taxon>
    </lineage>
</organism>
<evidence type="ECO:0008006" key="8">
    <source>
        <dbReference type="Google" id="ProtNLM"/>
    </source>
</evidence>
<keyword evidence="3" id="KW-0238">DNA-binding</keyword>
<evidence type="ECO:0000256" key="5">
    <source>
        <dbReference type="ARBA" id="ARBA00023242"/>
    </source>
</evidence>
<keyword evidence="5" id="KW-0539">Nucleus</keyword>
<sequence length="106" mass="12187">MGSPTQTFSLRMQGGFMTGYVENQTLQRDFATYVRRSGYKSLRLFGRQGTEVICSVLIRNYPNKRATKIGEGWKDFIVVNLYAAGDVLNFKFVNKELSNVMRVYKL</sequence>
<comment type="subcellular location">
    <subcellularLocation>
        <location evidence="1">Nucleus</location>
    </subcellularLocation>
</comment>
<dbReference type="EMBL" id="DF973434">
    <property type="protein sequence ID" value="GAU30735.1"/>
    <property type="molecule type" value="Genomic_DNA"/>
</dbReference>
<proteinExistence type="predicted"/>
<dbReference type="InterPro" id="IPR015300">
    <property type="entry name" value="DNA-bd_pseudobarrel_sf"/>
</dbReference>
<gene>
    <name evidence="6" type="ORF">TSUD_145320</name>
</gene>
<keyword evidence="2" id="KW-0805">Transcription regulation</keyword>
<dbReference type="GO" id="GO:0005634">
    <property type="term" value="C:nucleus"/>
    <property type="evidence" value="ECO:0007669"/>
    <property type="project" value="UniProtKB-SubCell"/>
</dbReference>
<dbReference type="Gene3D" id="2.40.330.10">
    <property type="entry name" value="DNA-binding pseudobarrel domain"/>
    <property type="match status" value="1"/>
</dbReference>
<evidence type="ECO:0000256" key="2">
    <source>
        <dbReference type="ARBA" id="ARBA00023015"/>
    </source>
</evidence>
<keyword evidence="7" id="KW-1185">Reference proteome</keyword>
<protein>
    <recommendedName>
        <fullName evidence="8">TF-B3 domain-containing protein</fullName>
    </recommendedName>
</protein>
<reference evidence="7" key="1">
    <citation type="journal article" date="2017" name="Front. Plant Sci.">
        <title>Climate Clever Clovers: New Paradigm to Reduce the Environmental Footprint of Ruminants by Breeding Low Methanogenic Forages Utilizing Haplotype Variation.</title>
        <authorList>
            <person name="Kaur P."/>
            <person name="Appels R."/>
            <person name="Bayer P.E."/>
            <person name="Keeble-Gagnere G."/>
            <person name="Wang J."/>
            <person name="Hirakawa H."/>
            <person name="Shirasawa K."/>
            <person name="Vercoe P."/>
            <person name="Stefanova K."/>
            <person name="Durmic Z."/>
            <person name="Nichols P."/>
            <person name="Revell C."/>
            <person name="Isobe S.N."/>
            <person name="Edwards D."/>
            <person name="Erskine W."/>
        </authorList>
    </citation>
    <scope>NUCLEOTIDE SEQUENCE [LARGE SCALE GENOMIC DNA]</scope>
    <source>
        <strain evidence="7">cv. Daliak</strain>
    </source>
</reference>
<dbReference type="AlphaFoldDB" id="A0A2Z6N410"/>
<accession>A0A2Z6N410</accession>
<evidence type="ECO:0000256" key="1">
    <source>
        <dbReference type="ARBA" id="ARBA00004123"/>
    </source>
</evidence>
<evidence type="ECO:0000256" key="4">
    <source>
        <dbReference type="ARBA" id="ARBA00023163"/>
    </source>
</evidence>
<dbReference type="GO" id="GO:0003677">
    <property type="term" value="F:DNA binding"/>
    <property type="evidence" value="ECO:0007669"/>
    <property type="project" value="UniProtKB-KW"/>
</dbReference>
<keyword evidence="4" id="KW-0804">Transcription</keyword>
<evidence type="ECO:0000313" key="7">
    <source>
        <dbReference type="Proteomes" id="UP000242715"/>
    </source>
</evidence>